<evidence type="ECO:0000313" key="6">
    <source>
        <dbReference type="EMBL" id="MBB3172426.1"/>
    </source>
</evidence>
<dbReference type="RefSeq" id="WP_218062140.1">
    <property type="nucleotide sequence ID" value="NZ_JABXXQ010000381.1"/>
</dbReference>
<keyword evidence="7" id="KW-1185">Reference proteome</keyword>
<evidence type="ECO:0000256" key="2">
    <source>
        <dbReference type="ARBA" id="ARBA00037999"/>
    </source>
</evidence>
<name>A0A839URK7_9PROT</name>
<organism evidence="6 7">
    <name type="scientific">Endobacter medicaginis</name>
    <dbReference type="NCBI Taxonomy" id="1181271"/>
    <lineage>
        <taxon>Bacteria</taxon>
        <taxon>Pseudomonadati</taxon>
        <taxon>Pseudomonadota</taxon>
        <taxon>Alphaproteobacteria</taxon>
        <taxon>Acetobacterales</taxon>
        <taxon>Acetobacteraceae</taxon>
        <taxon>Endobacter</taxon>
    </lineage>
</organism>
<sequence length="380" mass="39880">MVPVYRARLPAAEAILPYLRQIDASGQYSNRGPLVWAFERRLDSLLGGNAAHVVSAASGTAAIAAAILATAGPASAAAPLALMPSYTFVATAQAAELCGYRPWFVDVDAAGWALDPIRLRTNPQLGPAGVVVVAAPYGRLPDIEGWTRFAADTGRAVVIDAAASVEALARRVEATPDAPVGVPVAVSLHATKPLACGEGGLVLWSDRTGLERVARALNFGFLGSRSAQSAGFNGKMSEYHAAVGLAALDGWGARRSAVARLHARMARMIQARGLGPRLVAWPDIASCYLLHDAGEAGDPAARTQTLARRLDESRIEHRFWYGGGVHREPVFLGRDGCDALPVTEALAMRLLGIPVRAPGGGDAEDEAVAARVFDAMEQVP</sequence>
<evidence type="ECO:0000256" key="4">
    <source>
        <dbReference type="PIRSR" id="PIRSR000390-2"/>
    </source>
</evidence>
<proteinExistence type="inferred from homology"/>
<reference evidence="6 7" key="1">
    <citation type="submission" date="2020-08" db="EMBL/GenBank/DDBJ databases">
        <title>Genomic Encyclopedia of Type Strains, Phase III (KMG-III): the genomes of soil and plant-associated and newly described type strains.</title>
        <authorList>
            <person name="Whitman W."/>
        </authorList>
    </citation>
    <scope>NUCLEOTIDE SEQUENCE [LARGE SCALE GENOMIC DNA]</scope>
    <source>
        <strain evidence="6 7">CECT 8088</strain>
    </source>
</reference>
<evidence type="ECO:0000256" key="5">
    <source>
        <dbReference type="RuleBase" id="RU004508"/>
    </source>
</evidence>
<dbReference type="Proteomes" id="UP000557688">
    <property type="component" value="Unassembled WGS sequence"/>
</dbReference>
<evidence type="ECO:0000256" key="1">
    <source>
        <dbReference type="ARBA" id="ARBA00022898"/>
    </source>
</evidence>
<evidence type="ECO:0000313" key="7">
    <source>
        <dbReference type="Proteomes" id="UP000557688"/>
    </source>
</evidence>
<evidence type="ECO:0000256" key="3">
    <source>
        <dbReference type="PIRSR" id="PIRSR000390-1"/>
    </source>
</evidence>
<comment type="similarity">
    <text evidence="2 5">Belongs to the DegT/DnrJ/EryC1 family.</text>
</comment>
<dbReference type="InterPro" id="IPR015421">
    <property type="entry name" value="PyrdxlP-dep_Trfase_major"/>
</dbReference>
<dbReference type="Pfam" id="PF01041">
    <property type="entry name" value="DegT_DnrJ_EryC1"/>
    <property type="match status" value="1"/>
</dbReference>
<dbReference type="InterPro" id="IPR000653">
    <property type="entry name" value="DegT/StrS_aminotransferase"/>
</dbReference>
<dbReference type="GO" id="GO:0030170">
    <property type="term" value="F:pyridoxal phosphate binding"/>
    <property type="evidence" value="ECO:0007669"/>
    <property type="project" value="TreeGrafter"/>
</dbReference>
<dbReference type="PANTHER" id="PTHR30244:SF9">
    <property type="entry name" value="PROTEIN RV3402C"/>
    <property type="match status" value="1"/>
</dbReference>
<dbReference type="EMBL" id="JACHXV010000001">
    <property type="protein sequence ID" value="MBB3172426.1"/>
    <property type="molecule type" value="Genomic_DNA"/>
</dbReference>
<accession>A0A839URK7</accession>
<dbReference type="PIRSF" id="PIRSF000390">
    <property type="entry name" value="PLP_StrS"/>
    <property type="match status" value="1"/>
</dbReference>
<dbReference type="AlphaFoldDB" id="A0A839URK7"/>
<feature type="active site" description="Proton acceptor" evidence="3">
    <location>
        <position position="192"/>
    </location>
</feature>
<dbReference type="GO" id="GO:0008483">
    <property type="term" value="F:transaminase activity"/>
    <property type="evidence" value="ECO:0007669"/>
    <property type="project" value="TreeGrafter"/>
</dbReference>
<dbReference type="GO" id="GO:0000271">
    <property type="term" value="P:polysaccharide biosynthetic process"/>
    <property type="evidence" value="ECO:0007669"/>
    <property type="project" value="TreeGrafter"/>
</dbReference>
<gene>
    <name evidence="6" type="ORF">FHR90_000232</name>
</gene>
<keyword evidence="1 4" id="KW-0663">Pyridoxal phosphate</keyword>
<dbReference type="SUPFAM" id="SSF53383">
    <property type="entry name" value="PLP-dependent transferases"/>
    <property type="match status" value="1"/>
</dbReference>
<comment type="caution">
    <text evidence="6">The sequence shown here is derived from an EMBL/GenBank/DDBJ whole genome shotgun (WGS) entry which is preliminary data.</text>
</comment>
<dbReference type="InterPro" id="IPR015424">
    <property type="entry name" value="PyrdxlP-dep_Trfase"/>
</dbReference>
<feature type="modified residue" description="N6-(pyridoxal phosphate)lysine" evidence="4">
    <location>
        <position position="192"/>
    </location>
</feature>
<dbReference type="PANTHER" id="PTHR30244">
    <property type="entry name" value="TRANSAMINASE"/>
    <property type="match status" value="1"/>
</dbReference>
<dbReference type="Gene3D" id="3.40.640.10">
    <property type="entry name" value="Type I PLP-dependent aspartate aminotransferase-like (Major domain)"/>
    <property type="match status" value="1"/>
</dbReference>
<protein>
    <submittedName>
        <fullName evidence="6">dTDP-4-amino-4,6-dideoxygalactose transaminase</fullName>
    </submittedName>
</protein>